<sequence length="78" mass="7517">AASEVVARALASDPALPLAAGGGAAAGEMIRVNHYGAHARRESVDACLTALGAALAEAGRTVAPGAAHAAVAEVWDGS</sequence>
<evidence type="ECO:0000313" key="2">
    <source>
        <dbReference type="Proteomes" id="UP000004217"/>
    </source>
</evidence>
<dbReference type="Gene3D" id="3.90.1150.10">
    <property type="entry name" value="Aspartate Aminotransferase, domain 1"/>
    <property type="match status" value="1"/>
</dbReference>
<gene>
    <name evidence="1" type="ORF">SZN_21951</name>
</gene>
<organism evidence="1 2">
    <name type="scientific">Streptomyces zinciresistens K42</name>
    <dbReference type="NCBI Taxonomy" id="700597"/>
    <lineage>
        <taxon>Bacteria</taxon>
        <taxon>Bacillati</taxon>
        <taxon>Actinomycetota</taxon>
        <taxon>Actinomycetes</taxon>
        <taxon>Kitasatosporales</taxon>
        <taxon>Streptomycetaceae</taxon>
        <taxon>Streptomyces</taxon>
    </lineage>
</organism>
<dbReference type="PATRIC" id="fig|700597.3.peg.4306"/>
<keyword evidence="2" id="KW-1185">Reference proteome</keyword>
<dbReference type="EMBL" id="AGBF01000086">
    <property type="protein sequence ID" value="EGX57584.1"/>
    <property type="molecule type" value="Genomic_DNA"/>
</dbReference>
<accession>G2GFV6</accession>
<reference evidence="1 2" key="1">
    <citation type="submission" date="2011-08" db="EMBL/GenBank/DDBJ databases">
        <authorList>
            <person name="Lin Y."/>
            <person name="Hao X."/>
            <person name="Johnstone L."/>
            <person name="Miller S.J."/>
            <person name="Wei G."/>
            <person name="Rensing C."/>
        </authorList>
    </citation>
    <scope>NUCLEOTIDE SEQUENCE [LARGE SCALE GENOMIC DNA]</scope>
    <source>
        <strain evidence="1 2">K42</strain>
    </source>
</reference>
<name>G2GFV6_9ACTN</name>
<dbReference type="Proteomes" id="UP000004217">
    <property type="component" value="Unassembled WGS sequence"/>
</dbReference>
<evidence type="ECO:0008006" key="3">
    <source>
        <dbReference type="Google" id="ProtNLM"/>
    </source>
</evidence>
<proteinExistence type="predicted"/>
<dbReference type="AlphaFoldDB" id="G2GFV6"/>
<comment type="caution">
    <text evidence="1">The sequence shown here is derived from an EMBL/GenBank/DDBJ whole genome shotgun (WGS) entry which is preliminary data.</text>
</comment>
<evidence type="ECO:0000313" key="1">
    <source>
        <dbReference type="EMBL" id="EGX57584.1"/>
    </source>
</evidence>
<feature type="non-terminal residue" evidence="1">
    <location>
        <position position="1"/>
    </location>
</feature>
<protein>
    <recommendedName>
        <fullName evidence="3">Alanine--glyoxylate aminotransferase family protein</fullName>
    </recommendedName>
</protein>
<dbReference type="InterPro" id="IPR015422">
    <property type="entry name" value="PyrdxlP-dep_Trfase_small"/>
</dbReference>